<evidence type="ECO:0000313" key="2">
    <source>
        <dbReference type="Proteomes" id="UP000237846"/>
    </source>
</evidence>
<comment type="caution">
    <text evidence="1">The sequence shown here is derived from an EMBL/GenBank/DDBJ whole genome shotgun (WGS) entry which is preliminary data.</text>
</comment>
<name>A0A2T0Q1R3_9ACTN</name>
<protein>
    <submittedName>
        <fullName evidence="1">Uncharacterized protein</fullName>
    </submittedName>
</protein>
<dbReference type="Proteomes" id="UP000237846">
    <property type="component" value="Unassembled WGS sequence"/>
</dbReference>
<proteinExistence type="predicted"/>
<reference evidence="1 2" key="1">
    <citation type="submission" date="2018-03" db="EMBL/GenBank/DDBJ databases">
        <title>Genomic Encyclopedia of Archaeal and Bacterial Type Strains, Phase II (KMG-II): from individual species to whole genera.</title>
        <authorList>
            <person name="Goeker M."/>
        </authorList>
    </citation>
    <scope>NUCLEOTIDE SEQUENCE [LARGE SCALE GENOMIC DNA]</scope>
    <source>
        <strain evidence="1 2">DSM 45601</strain>
    </source>
</reference>
<sequence>MSEIPGLLGNLLPGDEIVDLEGWRLELSEGDQD</sequence>
<dbReference type="AlphaFoldDB" id="A0A2T0Q1R3"/>
<keyword evidence="2" id="KW-1185">Reference proteome</keyword>
<gene>
    <name evidence="1" type="ORF">CLV72_10587</name>
</gene>
<dbReference type="EMBL" id="PVZC01000005">
    <property type="protein sequence ID" value="PRX97737.1"/>
    <property type="molecule type" value="Genomic_DNA"/>
</dbReference>
<accession>A0A2T0Q1R3</accession>
<evidence type="ECO:0000313" key="1">
    <source>
        <dbReference type="EMBL" id="PRX97737.1"/>
    </source>
</evidence>
<organism evidence="1 2">
    <name type="scientific">Allonocardiopsis opalescens</name>
    <dbReference type="NCBI Taxonomy" id="1144618"/>
    <lineage>
        <taxon>Bacteria</taxon>
        <taxon>Bacillati</taxon>
        <taxon>Actinomycetota</taxon>
        <taxon>Actinomycetes</taxon>
        <taxon>Streptosporangiales</taxon>
        <taxon>Allonocardiopsis</taxon>
    </lineage>
</organism>